<feature type="signal peptide" evidence="3">
    <location>
        <begin position="1"/>
        <end position="33"/>
    </location>
</feature>
<evidence type="ECO:0000256" key="2">
    <source>
        <dbReference type="SAM" id="Coils"/>
    </source>
</evidence>
<feature type="chain" id="PRO_5046755780" evidence="3">
    <location>
        <begin position="34"/>
        <end position="455"/>
    </location>
</feature>
<comment type="similarity">
    <text evidence="1">Belongs to the outer membrane factor (OMF) (TC 1.B.17) family.</text>
</comment>
<sequence length="455" mass="50204">MQRPSLPLRHGARLCPLALACALLLGCSSVPKAPPAPPSPPAHWLHGSPEAPRATPVVDAQLAQLQQRALLANLDLARAALRLQAARSRQLDGDRRWLQEASLNAQDTRQRPGANTQTFSAQASLSYELDLFGRLAAGARQRSLDVSSQERDAQALRTQLLADVAQAYWQWQGLQAQAPLQAERLEDLQAVLAMTRISVAAGRLAPVEVDKVATQIQEQQLQLQQRQREQQQLQLRLGVLLGEGGAGPQLQPVPLPDVALAGLPLAEPARVLELRADVAQARIQVDQALAGWAEARGQRYPRLTFSAAYGTQGTRPGDWLDNPLRSLVSKLTVPLVQWQHLAAQEDQAQLKLQEQALALRDTLNKAVLDVEGALLDYRGLREELAVQQQRVQEVLRTERDAQRRRELGMVSGLDWRQVRAARLQAELATLQLQQRIWVQQTTLHRALGLPLQAGN</sequence>
<protein>
    <submittedName>
        <fullName evidence="4">TolC family protein</fullName>
    </submittedName>
</protein>
<dbReference type="Gene3D" id="1.20.1600.10">
    <property type="entry name" value="Outer membrane efflux proteins (OEP)"/>
    <property type="match status" value="1"/>
</dbReference>
<evidence type="ECO:0000256" key="3">
    <source>
        <dbReference type="SAM" id="SignalP"/>
    </source>
</evidence>
<gene>
    <name evidence="4" type="ORF">ACG0Z6_11805</name>
</gene>
<keyword evidence="2" id="KW-0175">Coiled coil</keyword>
<dbReference type="Proteomes" id="UP001606099">
    <property type="component" value="Unassembled WGS sequence"/>
</dbReference>
<dbReference type="RefSeq" id="WP_394461611.1">
    <property type="nucleotide sequence ID" value="NZ_JBIGHZ010000004.1"/>
</dbReference>
<comment type="caution">
    <text evidence="4">The sequence shown here is derived from an EMBL/GenBank/DDBJ whole genome shotgun (WGS) entry which is preliminary data.</text>
</comment>
<proteinExistence type="inferred from homology"/>
<evidence type="ECO:0000313" key="5">
    <source>
        <dbReference type="Proteomes" id="UP001606099"/>
    </source>
</evidence>
<evidence type="ECO:0000256" key="1">
    <source>
        <dbReference type="ARBA" id="ARBA00007613"/>
    </source>
</evidence>
<evidence type="ECO:0000313" key="4">
    <source>
        <dbReference type="EMBL" id="MFG6448917.1"/>
    </source>
</evidence>
<keyword evidence="3" id="KW-0732">Signal</keyword>
<dbReference type="InterPro" id="IPR010131">
    <property type="entry name" value="MdtP/NodT-like"/>
</dbReference>
<dbReference type="InterPro" id="IPR003423">
    <property type="entry name" value="OMP_efflux"/>
</dbReference>
<keyword evidence="5" id="KW-1185">Reference proteome</keyword>
<dbReference type="PROSITE" id="PS51257">
    <property type="entry name" value="PROKAR_LIPOPROTEIN"/>
    <property type="match status" value="1"/>
</dbReference>
<name>A0ABW7FX68_9BURK</name>
<organism evidence="4 5">
    <name type="scientific">Roseateles rivi</name>
    <dbReference type="NCBI Taxonomy" id="3299028"/>
    <lineage>
        <taxon>Bacteria</taxon>
        <taxon>Pseudomonadati</taxon>
        <taxon>Pseudomonadota</taxon>
        <taxon>Betaproteobacteria</taxon>
        <taxon>Burkholderiales</taxon>
        <taxon>Sphaerotilaceae</taxon>
        <taxon>Roseateles</taxon>
    </lineage>
</organism>
<dbReference type="Pfam" id="PF02321">
    <property type="entry name" value="OEP"/>
    <property type="match status" value="2"/>
</dbReference>
<accession>A0ABW7FX68</accession>
<dbReference type="EMBL" id="JBIGHZ010000004">
    <property type="protein sequence ID" value="MFG6448917.1"/>
    <property type="molecule type" value="Genomic_DNA"/>
</dbReference>
<reference evidence="4 5" key="1">
    <citation type="submission" date="2024-08" db="EMBL/GenBank/DDBJ databases">
        <authorList>
            <person name="Lu H."/>
        </authorList>
    </citation>
    <scope>NUCLEOTIDE SEQUENCE [LARGE SCALE GENOMIC DNA]</scope>
    <source>
        <strain evidence="4 5">BYS180W</strain>
    </source>
</reference>
<dbReference type="PANTHER" id="PTHR30203">
    <property type="entry name" value="OUTER MEMBRANE CATION EFFLUX PROTEIN"/>
    <property type="match status" value="1"/>
</dbReference>
<dbReference type="SUPFAM" id="SSF56954">
    <property type="entry name" value="Outer membrane efflux proteins (OEP)"/>
    <property type="match status" value="1"/>
</dbReference>
<feature type="coiled-coil region" evidence="2">
    <location>
        <begin position="209"/>
        <end position="236"/>
    </location>
</feature>